<proteinExistence type="predicted"/>
<accession>A0ABY7D467</accession>
<protein>
    <submittedName>
        <fullName evidence="1">Uncharacterized protein</fullName>
    </submittedName>
</protein>
<gene>
    <name evidence="1" type="ORF">PtA15_14A361</name>
</gene>
<name>A0ABY7D467_9BASI</name>
<organism evidence="1 2">
    <name type="scientific">Puccinia triticina</name>
    <dbReference type="NCBI Taxonomy" id="208348"/>
    <lineage>
        <taxon>Eukaryota</taxon>
        <taxon>Fungi</taxon>
        <taxon>Dikarya</taxon>
        <taxon>Basidiomycota</taxon>
        <taxon>Pucciniomycotina</taxon>
        <taxon>Pucciniomycetes</taxon>
        <taxon>Pucciniales</taxon>
        <taxon>Pucciniaceae</taxon>
        <taxon>Puccinia</taxon>
    </lineage>
</organism>
<dbReference type="RefSeq" id="XP_053027032.1">
    <property type="nucleotide sequence ID" value="XM_053163069.1"/>
</dbReference>
<dbReference type="GeneID" id="77803964"/>
<evidence type="ECO:0000313" key="1">
    <source>
        <dbReference type="EMBL" id="WAQ91477.1"/>
    </source>
</evidence>
<evidence type="ECO:0000313" key="2">
    <source>
        <dbReference type="Proteomes" id="UP001164743"/>
    </source>
</evidence>
<sequence>MEILQDIRCANDSTVGGKASHKGDSAEARIPALSNENQDAPASKCFIALTAEVYRSRISTREKPLTTE</sequence>
<keyword evidence="2" id="KW-1185">Reference proteome</keyword>
<reference evidence="1" key="1">
    <citation type="submission" date="2022-10" db="EMBL/GenBank/DDBJ databases">
        <title>Puccinia triticina Genome sequencing and assembly.</title>
        <authorList>
            <person name="Li C."/>
        </authorList>
    </citation>
    <scope>NUCLEOTIDE SEQUENCE</scope>
    <source>
        <strain evidence="1">Pt15</strain>
    </source>
</reference>
<dbReference type="EMBL" id="CP110434">
    <property type="protein sequence ID" value="WAQ91477.1"/>
    <property type="molecule type" value="Genomic_DNA"/>
</dbReference>
<dbReference type="Proteomes" id="UP001164743">
    <property type="component" value="Chromosome 14A"/>
</dbReference>